<name>Q6ZNV9_HUMAN</name>
<dbReference type="AlphaFoldDB" id="Q6ZNV9"/>
<accession>Q6ZNV9</accession>
<protein>
    <submittedName>
        <fullName evidence="1">cDNA FLJ27040 fis, clone SLV08542</fullName>
    </submittedName>
</protein>
<sequence>MVMKALFDLAPPLYPCTLPLLTVPRYSGLCAMSQIGCFSRLFPSLRPLPGVLWLPRAPSSHSTLMDFCILQGLPRAPPILSRKSLTLAFKALVTSSQYIFNCMFTSFILSAKNVLRLGTMAPHR</sequence>
<evidence type="ECO:0000313" key="1">
    <source>
        <dbReference type="EMBL" id="BAC85378.1"/>
    </source>
</evidence>
<reference evidence="1" key="1">
    <citation type="submission" date="2003-07" db="EMBL/GenBank/DDBJ databases">
        <title>NEDO human cDNA sequencing project.</title>
        <authorList>
            <person name="Kanehori K."/>
            <person name="Ishibashi T."/>
            <person name="Chiba Y."/>
            <person name="Fujimori K."/>
            <person name="Hiraoka S."/>
            <person name="Tanai H."/>
            <person name="Watanabe S."/>
            <person name="Ishida S."/>
            <person name="Ono Y."/>
            <person name="Hotuta T."/>
            <person name="Watanabe M."/>
            <person name="Suzuki Y."/>
            <person name="Hata H."/>
            <person name="Nakagawa K."/>
            <person name="Mizuno S."/>
            <person name="Morinaga M."/>
            <person name="Kawamura M."/>
            <person name="Sugiyama T."/>
            <person name="Irie R."/>
            <person name="Otsuki T."/>
            <person name="Sato H."/>
            <person name="Nishikawa T."/>
            <person name="Sugiyama A."/>
            <person name="Kawakami B."/>
            <person name="Nagai K."/>
            <person name="Isogai T."/>
            <person name="Sugano S."/>
        </authorList>
    </citation>
    <scope>NUCLEOTIDE SEQUENCE</scope>
    <source>
        <tissue evidence="1">Salivary gland</tissue>
    </source>
</reference>
<proteinExistence type="evidence at transcript level"/>
<organism evidence="1">
    <name type="scientific">Homo sapiens</name>
    <name type="common">Human</name>
    <dbReference type="NCBI Taxonomy" id="9606"/>
    <lineage>
        <taxon>Eukaryota</taxon>
        <taxon>Metazoa</taxon>
        <taxon>Chordata</taxon>
        <taxon>Craniata</taxon>
        <taxon>Vertebrata</taxon>
        <taxon>Euteleostomi</taxon>
        <taxon>Mammalia</taxon>
        <taxon>Eutheria</taxon>
        <taxon>Euarchontoglires</taxon>
        <taxon>Primates</taxon>
        <taxon>Haplorrhini</taxon>
        <taxon>Catarrhini</taxon>
        <taxon>Hominidae</taxon>
        <taxon>Homo</taxon>
    </lineage>
</organism>
<dbReference type="EMBL" id="AK130550">
    <property type="protein sequence ID" value="BAC85378.1"/>
    <property type="molecule type" value="mRNA"/>
</dbReference>